<proteinExistence type="predicted"/>
<reference evidence="2" key="1">
    <citation type="submission" date="2016-10" db="EMBL/GenBank/DDBJ databases">
        <authorList>
            <person name="Varghese N."/>
            <person name="Submissions S."/>
        </authorList>
    </citation>
    <scope>NUCLEOTIDE SEQUENCE [LARGE SCALE GENOMIC DNA]</scope>
    <source>
        <strain evidence="2">DSM 22951</strain>
    </source>
</reference>
<evidence type="ECO:0000313" key="1">
    <source>
        <dbReference type="EMBL" id="SSA35505.1"/>
    </source>
</evidence>
<dbReference type="AlphaFoldDB" id="A0A2Y8ZUB4"/>
<protein>
    <submittedName>
        <fullName evidence="1">Uncharacterized protein</fullName>
    </submittedName>
</protein>
<sequence length="57" mass="6256">MIDAGLCLSCQHALLRPTNRGTTYLRCALAATDDRFAKYPRLPVTDCAGFEPGRSLQ</sequence>
<organism evidence="1 2">
    <name type="scientific">Branchiibius hedensis</name>
    <dbReference type="NCBI Taxonomy" id="672460"/>
    <lineage>
        <taxon>Bacteria</taxon>
        <taxon>Bacillati</taxon>
        <taxon>Actinomycetota</taxon>
        <taxon>Actinomycetes</taxon>
        <taxon>Micrococcales</taxon>
        <taxon>Dermacoccaceae</taxon>
        <taxon>Branchiibius</taxon>
    </lineage>
</organism>
<gene>
    <name evidence="1" type="ORF">SAMN04489750_2868</name>
</gene>
<name>A0A2Y8ZUB4_9MICO</name>
<dbReference type="EMBL" id="UESZ01000001">
    <property type="protein sequence ID" value="SSA35505.1"/>
    <property type="molecule type" value="Genomic_DNA"/>
</dbReference>
<keyword evidence="2" id="KW-1185">Reference proteome</keyword>
<accession>A0A2Y8ZUB4</accession>
<dbReference type="Proteomes" id="UP000250028">
    <property type="component" value="Unassembled WGS sequence"/>
</dbReference>
<evidence type="ECO:0000313" key="2">
    <source>
        <dbReference type="Proteomes" id="UP000250028"/>
    </source>
</evidence>